<gene>
    <name evidence="1" type="ORF">DMB90_13145</name>
</gene>
<organism evidence="1">
    <name type="scientific">Raoultella planticola</name>
    <name type="common">Klebsiella planticola</name>
    <dbReference type="NCBI Taxonomy" id="575"/>
    <lineage>
        <taxon>Bacteria</taxon>
        <taxon>Pseudomonadati</taxon>
        <taxon>Pseudomonadota</taxon>
        <taxon>Gammaproteobacteria</taxon>
        <taxon>Enterobacterales</taxon>
        <taxon>Enterobacteriaceae</taxon>
        <taxon>Klebsiella/Raoultella group</taxon>
        <taxon>Raoultella</taxon>
    </lineage>
</organism>
<accession>A0A5P6A9Z7</accession>
<proteinExistence type="predicted"/>
<dbReference type="AlphaFoldDB" id="A0A5P6A9Z7"/>
<dbReference type="EMBL" id="CP029752">
    <property type="protein sequence ID" value="QFG76779.1"/>
    <property type="molecule type" value="Genomic_DNA"/>
</dbReference>
<name>A0A5P6A9Z7_RAOPL</name>
<evidence type="ECO:0000313" key="1">
    <source>
        <dbReference type="EMBL" id="QFG76779.1"/>
    </source>
</evidence>
<protein>
    <submittedName>
        <fullName evidence="1">Uncharacterized protein</fullName>
    </submittedName>
</protein>
<reference evidence="1" key="1">
    <citation type="submission" date="2018-05" db="EMBL/GenBank/DDBJ databases">
        <title>Bacterial isolates from healthy term breastfed infants carrying antibiotic resistance genes.</title>
        <authorList>
            <person name="Casaburi G."/>
        </authorList>
    </citation>
    <scope>NUCLEOTIDE SEQUENCE [LARGE SCALE GENOMIC DNA]</scope>
    <source>
        <strain evidence="1">7084_4</strain>
    </source>
</reference>
<sequence>MSAGAGTTVGSASVSLALTHNRYQRLSDNQLTLSLSLPLSVWLPARQDAGFLSYGLSRNKTTSTASLWGMRATALATTSVIRPVSSGILRGIQSVRISGLE</sequence>